<keyword evidence="3" id="KW-0378">Hydrolase</keyword>
<dbReference type="EMBL" id="JBBAXC010000010">
    <property type="protein sequence ID" value="MEI5908043.1"/>
    <property type="molecule type" value="Genomic_DNA"/>
</dbReference>
<dbReference type="Pfam" id="PF01476">
    <property type="entry name" value="LysM"/>
    <property type="match status" value="1"/>
</dbReference>
<organism evidence="3 4">
    <name type="scientific">Bacillus spongiae</name>
    <dbReference type="NCBI Taxonomy" id="2683610"/>
    <lineage>
        <taxon>Bacteria</taxon>
        <taxon>Bacillati</taxon>
        <taxon>Bacillota</taxon>
        <taxon>Bacilli</taxon>
        <taxon>Bacillales</taxon>
        <taxon>Bacillaceae</taxon>
        <taxon>Bacillus</taxon>
    </lineage>
</organism>
<name>A0ABU8HF83_9BACI</name>
<dbReference type="Gene3D" id="3.10.350.10">
    <property type="entry name" value="LysM domain"/>
    <property type="match status" value="1"/>
</dbReference>
<feature type="signal peptide" evidence="1">
    <location>
        <begin position="1"/>
        <end position="26"/>
    </location>
</feature>
<feature type="chain" id="PRO_5046237774" evidence="1">
    <location>
        <begin position="27"/>
        <end position="197"/>
    </location>
</feature>
<protein>
    <submittedName>
        <fullName evidence="3">Cell wall hydrolase</fullName>
    </submittedName>
</protein>
<gene>
    <name evidence="3" type="ORF">WAK64_13360</name>
</gene>
<dbReference type="GO" id="GO:0016787">
    <property type="term" value="F:hydrolase activity"/>
    <property type="evidence" value="ECO:0007669"/>
    <property type="project" value="UniProtKB-KW"/>
</dbReference>
<evidence type="ECO:0000259" key="2">
    <source>
        <dbReference type="PROSITE" id="PS51782"/>
    </source>
</evidence>
<dbReference type="CDD" id="cd00118">
    <property type="entry name" value="LysM"/>
    <property type="match status" value="1"/>
</dbReference>
<accession>A0ABU8HF83</accession>
<evidence type="ECO:0000313" key="3">
    <source>
        <dbReference type="EMBL" id="MEI5908043.1"/>
    </source>
</evidence>
<keyword evidence="4" id="KW-1185">Reference proteome</keyword>
<comment type="caution">
    <text evidence="3">The sequence shown here is derived from an EMBL/GenBank/DDBJ whole genome shotgun (WGS) entry which is preliminary data.</text>
</comment>
<reference evidence="3 4" key="1">
    <citation type="journal article" date="2018" name="J. Microbiol.">
        <title>Bacillus spongiae sp. nov., isolated from sponge of Jeju Island.</title>
        <authorList>
            <person name="Lee G.E."/>
            <person name="Im W.T."/>
            <person name="Park J.S."/>
        </authorList>
    </citation>
    <scope>NUCLEOTIDE SEQUENCE [LARGE SCALE GENOMIC DNA]</scope>
    <source>
        <strain evidence="3 4">135PIL107-10</strain>
    </source>
</reference>
<dbReference type="InterPro" id="IPR042047">
    <property type="entry name" value="SleB_dom1"/>
</dbReference>
<dbReference type="SUPFAM" id="SSF54106">
    <property type="entry name" value="LysM domain"/>
    <property type="match status" value="1"/>
</dbReference>
<dbReference type="SMART" id="SM00257">
    <property type="entry name" value="LysM"/>
    <property type="match status" value="1"/>
</dbReference>
<evidence type="ECO:0000256" key="1">
    <source>
        <dbReference type="SAM" id="SignalP"/>
    </source>
</evidence>
<evidence type="ECO:0000313" key="4">
    <source>
        <dbReference type="Proteomes" id="UP001312865"/>
    </source>
</evidence>
<dbReference type="Gene3D" id="6.20.240.60">
    <property type="match status" value="1"/>
</dbReference>
<dbReference type="Proteomes" id="UP001312865">
    <property type="component" value="Unassembled WGS sequence"/>
</dbReference>
<dbReference type="InterPro" id="IPR036779">
    <property type="entry name" value="LysM_dom_sf"/>
</dbReference>
<dbReference type="Gene3D" id="1.10.10.2520">
    <property type="entry name" value="Cell wall hydrolase SleB, domain 1"/>
    <property type="match status" value="1"/>
</dbReference>
<dbReference type="InterPro" id="IPR018392">
    <property type="entry name" value="LysM"/>
</dbReference>
<dbReference type="PROSITE" id="PS51782">
    <property type="entry name" value="LYSM"/>
    <property type="match status" value="1"/>
</dbReference>
<dbReference type="RefSeq" id="WP_336587483.1">
    <property type="nucleotide sequence ID" value="NZ_JBBAXC010000010.1"/>
</dbReference>
<feature type="domain" description="LysM" evidence="2">
    <location>
        <begin position="28"/>
        <end position="71"/>
    </location>
</feature>
<sequence>MNNIKKLIATTSLALGLFALPTLTDASTSHTVQSGESFWKIATQYGVSVTSLLEENNRTSSALNAGETIKIPNSISEADKELLAKLVHAEAKGEPYAGKVAVATVVLNRLDHPDYPNTIKDVIYAKSSKGYYAFSPVKDGAINQTPNDEARKAVKEALAFRGQGKGSLYFYNPETATSEWIFSREVTTTIGNHRFAK</sequence>
<proteinExistence type="predicted"/>
<keyword evidence="1" id="KW-0732">Signal</keyword>
<dbReference type="InterPro" id="IPR011105">
    <property type="entry name" value="Cell_wall_hydrolase_SleB"/>
</dbReference>
<dbReference type="Pfam" id="PF07486">
    <property type="entry name" value="Hydrolase_2"/>
    <property type="match status" value="1"/>
</dbReference>